<gene>
    <name evidence="1" type="ORF">L1987_58173</name>
</gene>
<comment type="caution">
    <text evidence="1">The sequence shown here is derived from an EMBL/GenBank/DDBJ whole genome shotgun (WGS) entry which is preliminary data.</text>
</comment>
<evidence type="ECO:0000313" key="2">
    <source>
        <dbReference type="Proteomes" id="UP001056120"/>
    </source>
</evidence>
<dbReference type="EMBL" id="CM042036">
    <property type="protein sequence ID" value="KAI3745072.1"/>
    <property type="molecule type" value="Genomic_DNA"/>
</dbReference>
<proteinExistence type="predicted"/>
<sequence length="200" mass="20700">MAKVLIMRMLMGFAAALMLLDVAAAANYFVGGPTGVWDLTSDLSTWASDKTFRVGDNIGNTFIFANYDSCGTGNPISTSVTSPTRIALTASGTRYFICGRGTHCSQGMKLQIDVVGAPASAPVPAPPQTPTPSSPTPPTSRSPPPQTTTPPSPTPPTSDSPPPPPPTGETVNPPSSAITLKMTAGTIIGFGFLVMMLLYL</sequence>
<reference evidence="1 2" key="2">
    <citation type="journal article" date="2022" name="Mol. Ecol. Resour.">
        <title>The genomes of chicory, endive, great burdock and yacon provide insights into Asteraceae paleo-polyploidization history and plant inulin production.</title>
        <authorList>
            <person name="Fan W."/>
            <person name="Wang S."/>
            <person name="Wang H."/>
            <person name="Wang A."/>
            <person name="Jiang F."/>
            <person name="Liu H."/>
            <person name="Zhao H."/>
            <person name="Xu D."/>
            <person name="Zhang Y."/>
        </authorList>
    </citation>
    <scope>NUCLEOTIDE SEQUENCE [LARGE SCALE GENOMIC DNA]</scope>
    <source>
        <strain evidence="2">cv. Yunnan</strain>
        <tissue evidence="1">Leaves</tissue>
    </source>
</reference>
<reference evidence="2" key="1">
    <citation type="journal article" date="2022" name="Mol. Ecol. Resour.">
        <title>The genomes of chicory, endive, great burdock and yacon provide insights into Asteraceae palaeo-polyploidization history and plant inulin production.</title>
        <authorList>
            <person name="Fan W."/>
            <person name="Wang S."/>
            <person name="Wang H."/>
            <person name="Wang A."/>
            <person name="Jiang F."/>
            <person name="Liu H."/>
            <person name="Zhao H."/>
            <person name="Xu D."/>
            <person name="Zhang Y."/>
        </authorList>
    </citation>
    <scope>NUCLEOTIDE SEQUENCE [LARGE SCALE GENOMIC DNA]</scope>
    <source>
        <strain evidence="2">cv. Yunnan</strain>
    </source>
</reference>
<keyword evidence="2" id="KW-1185">Reference proteome</keyword>
<dbReference type="Proteomes" id="UP001056120">
    <property type="component" value="Linkage Group LG19"/>
</dbReference>
<organism evidence="1 2">
    <name type="scientific">Smallanthus sonchifolius</name>
    <dbReference type="NCBI Taxonomy" id="185202"/>
    <lineage>
        <taxon>Eukaryota</taxon>
        <taxon>Viridiplantae</taxon>
        <taxon>Streptophyta</taxon>
        <taxon>Embryophyta</taxon>
        <taxon>Tracheophyta</taxon>
        <taxon>Spermatophyta</taxon>
        <taxon>Magnoliopsida</taxon>
        <taxon>eudicotyledons</taxon>
        <taxon>Gunneridae</taxon>
        <taxon>Pentapetalae</taxon>
        <taxon>asterids</taxon>
        <taxon>campanulids</taxon>
        <taxon>Asterales</taxon>
        <taxon>Asteraceae</taxon>
        <taxon>Asteroideae</taxon>
        <taxon>Heliantheae alliance</taxon>
        <taxon>Millerieae</taxon>
        <taxon>Smallanthus</taxon>
    </lineage>
</organism>
<name>A0ACB9DET1_9ASTR</name>
<evidence type="ECO:0000313" key="1">
    <source>
        <dbReference type="EMBL" id="KAI3745072.1"/>
    </source>
</evidence>
<protein>
    <submittedName>
        <fullName evidence="1">Uncharacterized protein</fullName>
    </submittedName>
</protein>
<accession>A0ACB9DET1</accession>